<keyword evidence="5 12" id="KW-0819">tRNA processing</keyword>
<dbReference type="InterPro" id="IPR002905">
    <property type="entry name" value="Trm1"/>
</dbReference>
<evidence type="ECO:0000256" key="1">
    <source>
        <dbReference type="ARBA" id="ARBA00022555"/>
    </source>
</evidence>
<dbReference type="InterPro" id="IPR029063">
    <property type="entry name" value="SAM-dependent_MTases_sf"/>
</dbReference>
<sequence length="747" mass="80834">MAFSTTRAIVQGPFANSLLTTTTRISHLKARKYSSMAPTPILLAPERARASGIILADHESAFRENSATIVMPSAEAAFLNPVQEFNRDLSTLAIRTWSERLDAEKKARFVRAAQRKTATAGKGKSKRKGKLAANGCTSAEEPAVGEGQPDAKKARVDENGASASGSAATVAGERAQVEATPSAVVPATSAEEECRSYKFTLLEALSATGLRSVRYAKEIPLLRWVLANDLSPTAVEAMKRNVALNFPPDRPVDEWIVSELNGNKAGSEAEESQESEAMDEDALAEREDEARARAQAQAQAQAQAAAEASEPNHDTTTATEQSEAATTTAPSSAEPAKKPEALTATAAIHPDCKVKLNAGDAITLMYTHREPNKRFDVVDLDPYGSAAPFIDGGVQSVADGGLLCVTCTDLAVLAGHNYPEKCYSQYGGVSVKAEFSHEVALRLVLHTLATSAARYGRYIQPMLSLSIDFYLRTFVRVWTGPVEVKKVASKAGTVYVCTHCQDFHVQKFGRATQTAKTGKTGQTNINYRYNSAQGPPVGERCNECGNRMHLGGPMWLGDLHDAEFCQSMLSNLDANPSAFHTSARIRGMVSLAGQELSGTESMFYFTPPKASGLFHCVSPPLDKMVSALISAGFKVSRSHAAAGSLKTNAKRVDVFDVLRYWVKTQHPVKMENMKENDPARVLLAKEPKREYEFDNTESEEVLRALGAQKKLVRYQNNPLPNWGPGTAAKGHKGKKKRNLRPDDLSSA</sequence>
<dbReference type="Gene3D" id="3.30.56.70">
    <property type="entry name" value="N2,N2-dimethylguanosine tRNA methyltransferase, C-terminal domain"/>
    <property type="match status" value="1"/>
</dbReference>
<dbReference type="AlphaFoldDB" id="A0A1K0G8C1"/>
<dbReference type="PROSITE" id="PS51626">
    <property type="entry name" value="SAM_MT_TRM1"/>
    <property type="match status" value="1"/>
</dbReference>
<evidence type="ECO:0000313" key="16">
    <source>
        <dbReference type="Proteomes" id="UP000179920"/>
    </source>
</evidence>
<evidence type="ECO:0000256" key="2">
    <source>
        <dbReference type="ARBA" id="ARBA00022603"/>
    </source>
</evidence>
<reference evidence="14" key="2">
    <citation type="submission" date="2016-04" db="EMBL/GenBank/DDBJ databases">
        <authorList>
            <person name="Evans L.H."/>
            <person name="Alamgir A."/>
            <person name="Owens N."/>
            <person name="Weber N.D."/>
            <person name="Virtaneva K."/>
            <person name="Barbian K."/>
            <person name="Babar A."/>
            <person name="Rosenke K."/>
        </authorList>
    </citation>
    <scope>NUCLEOTIDE SEQUENCE</scope>
    <source>
        <strain evidence="14">UB2112</strain>
    </source>
</reference>
<evidence type="ECO:0000313" key="17">
    <source>
        <dbReference type="Proteomes" id="UP000658997"/>
    </source>
</evidence>
<dbReference type="Proteomes" id="UP000658997">
    <property type="component" value="Unassembled WGS sequence"/>
</dbReference>
<dbReference type="GO" id="GO:0005634">
    <property type="term" value="C:nucleus"/>
    <property type="evidence" value="ECO:0007669"/>
    <property type="project" value="TreeGrafter"/>
</dbReference>
<name>A0A1K0G8C1_9BASI</name>
<dbReference type="PANTHER" id="PTHR10631:SF3">
    <property type="entry name" value="TRNA (GUANINE(26)-N(2))-DIMETHYLTRANSFERASE"/>
    <property type="match status" value="1"/>
</dbReference>
<keyword evidence="4 12" id="KW-0949">S-adenosyl-L-methionine</keyword>
<protein>
    <recommendedName>
        <fullName evidence="7">tRNA (guanine(26)-N(2))-dimethyltransferase</fullName>
        <ecNumber evidence="7">2.1.1.216</ecNumber>
    </recommendedName>
    <alternativeName>
        <fullName evidence="10">tRNA 2,2-dimethylguanosine-26 methyltransferase</fullName>
    </alternativeName>
    <alternativeName>
        <fullName evidence="9">tRNA(guanine-26,N(2)-N(2)) methyltransferase</fullName>
    </alternativeName>
    <alternativeName>
        <fullName evidence="11">tRNA(m(2,2)G26)dimethyltransferase</fullName>
    </alternativeName>
</protein>
<dbReference type="FunFam" id="3.40.50.150:FF:000450">
    <property type="entry name" value="N2,N2-dimethylguanosine tRNA methyltransferase, putative"/>
    <property type="match status" value="1"/>
</dbReference>
<organism evidence="14 16">
    <name type="scientific">Ustilago bromivora</name>
    <dbReference type="NCBI Taxonomy" id="307758"/>
    <lineage>
        <taxon>Eukaryota</taxon>
        <taxon>Fungi</taxon>
        <taxon>Dikarya</taxon>
        <taxon>Basidiomycota</taxon>
        <taxon>Ustilaginomycotina</taxon>
        <taxon>Ustilaginomycetes</taxon>
        <taxon>Ustilaginales</taxon>
        <taxon>Ustilaginaceae</taxon>
        <taxon>Ustilago</taxon>
    </lineage>
</organism>
<feature type="compositionally biased region" description="Basic and acidic residues" evidence="13">
    <location>
        <begin position="149"/>
        <end position="158"/>
    </location>
</feature>
<feature type="region of interest" description="Disordered" evidence="13">
    <location>
        <begin position="715"/>
        <end position="747"/>
    </location>
</feature>
<dbReference type="GO" id="GO:0000049">
    <property type="term" value="F:tRNA binding"/>
    <property type="evidence" value="ECO:0007669"/>
    <property type="project" value="UniProtKB-UniRule"/>
</dbReference>
<dbReference type="OrthoDB" id="6349953at2759"/>
<evidence type="ECO:0000256" key="7">
    <source>
        <dbReference type="ARBA" id="ARBA00039099"/>
    </source>
</evidence>
<dbReference type="PANTHER" id="PTHR10631">
    <property type="entry name" value="N 2 ,N 2 -DIMETHYLGUANOSINE TRNA METHYLTRANSFERASE"/>
    <property type="match status" value="1"/>
</dbReference>
<dbReference type="Gene3D" id="3.40.50.150">
    <property type="entry name" value="Vaccinia Virus protein VP39"/>
    <property type="match status" value="1"/>
</dbReference>
<keyword evidence="17" id="KW-1185">Reference proteome</keyword>
<evidence type="ECO:0000256" key="11">
    <source>
        <dbReference type="ARBA" id="ARBA00083299"/>
    </source>
</evidence>
<dbReference type="EMBL" id="ULHB01000071">
    <property type="protein sequence ID" value="SYW80361.1"/>
    <property type="molecule type" value="Genomic_DNA"/>
</dbReference>
<dbReference type="Pfam" id="PF02005">
    <property type="entry name" value="TRM"/>
    <property type="match status" value="2"/>
</dbReference>
<evidence type="ECO:0000313" key="14">
    <source>
        <dbReference type="EMBL" id="SAM83991.1"/>
    </source>
</evidence>
<dbReference type="FunFam" id="3.30.56.70:FF:000001">
    <property type="entry name" value="tRNA (guanine(26)-N(2))-dimethyltransferase"/>
    <property type="match status" value="1"/>
</dbReference>
<feature type="compositionally biased region" description="Acidic residues" evidence="13">
    <location>
        <begin position="268"/>
        <end position="282"/>
    </location>
</feature>
<keyword evidence="2 12" id="KW-0489">Methyltransferase</keyword>
<reference evidence="16" key="1">
    <citation type="submission" date="2016-04" db="EMBL/GenBank/DDBJ databases">
        <authorList>
            <person name="Guldener U."/>
            <person name="Guldener U."/>
        </authorList>
    </citation>
    <scope>NUCLEOTIDE SEQUENCE [LARGE SCALE GENOMIC DNA]</scope>
    <source>
        <strain evidence="16">UB2112</strain>
    </source>
</reference>
<comment type="similarity">
    <text evidence="12">Belongs to the class I-like SAM-binding methyltransferase superfamily. Trm1 family.</text>
</comment>
<evidence type="ECO:0000256" key="12">
    <source>
        <dbReference type="PROSITE-ProRule" id="PRU00958"/>
    </source>
</evidence>
<dbReference type="GO" id="GO:0160104">
    <property type="term" value="F:tRNA (guanine(26)-N2)-dimethyltransferase activity"/>
    <property type="evidence" value="ECO:0007669"/>
    <property type="project" value="UniProtKB-EC"/>
</dbReference>
<dbReference type="GO" id="GO:0002940">
    <property type="term" value="P:tRNA N2-guanine methylation"/>
    <property type="evidence" value="ECO:0007669"/>
    <property type="project" value="TreeGrafter"/>
</dbReference>
<evidence type="ECO:0000256" key="10">
    <source>
        <dbReference type="ARBA" id="ARBA00082896"/>
    </source>
</evidence>
<feature type="compositionally biased region" description="Low complexity" evidence="13">
    <location>
        <begin position="160"/>
        <end position="172"/>
    </location>
</feature>
<feature type="compositionally biased region" description="Low complexity" evidence="13">
    <location>
        <begin position="293"/>
        <end position="308"/>
    </location>
</feature>
<keyword evidence="3 12" id="KW-0808">Transferase</keyword>
<evidence type="ECO:0000256" key="8">
    <source>
        <dbReference type="ARBA" id="ARBA00051897"/>
    </source>
</evidence>
<reference evidence="15" key="3">
    <citation type="submission" date="2018-08" db="EMBL/GenBank/DDBJ databases">
        <authorList>
            <person name="Guldener U."/>
        </authorList>
    </citation>
    <scope>NUCLEOTIDE SEQUENCE</scope>
    <source>
        <strain evidence="15">UB2</strain>
    </source>
</reference>
<keyword evidence="6 12" id="KW-0694">RNA-binding</keyword>
<evidence type="ECO:0000256" key="6">
    <source>
        <dbReference type="ARBA" id="ARBA00022884"/>
    </source>
</evidence>
<evidence type="ECO:0000256" key="5">
    <source>
        <dbReference type="ARBA" id="ARBA00022694"/>
    </source>
</evidence>
<evidence type="ECO:0000256" key="13">
    <source>
        <dbReference type="SAM" id="MobiDB-lite"/>
    </source>
</evidence>
<dbReference type="SUPFAM" id="SSF53335">
    <property type="entry name" value="S-adenosyl-L-methionine-dependent methyltransferases"/>
    <property type="match status" value="2"/>
</dbReference>
<evidence type="ECO:0000256" key="9">
    <source>
        <dbReference type="ARBA" id="ARBA00077143"/>
    </source>
</evidence>
<accession>A0A1K0G8C1</accession>
<evidence type="ECO:0000256" key="4">
    <source>
        <dbReference type="ARBA" id="ARBA00022691"/>
    </source>
</evidence>
<keyword evidence="1 12" id="KW-0820">tRNA-binding</keyword>
<dbReference type="InterPro" id="IPR042296">
    <property type="entry name" value="tRNA_met_Trm1_C"/>
</dbReference>
<feature type="compositionally biased region" description="Basic residues" evidence="13">
    <location>
        <begin position="729"/>
        <end position="738"/>
    </location>
</feature>
<feature type="region of interest" description="Disordered" evidence="13">
    <location>
        <begin position="114"/>
        <end position="184"/>
    </location>
</feature>
<gene>
    <name evidence="15" type="ORF">UBRO2_03629</name>
    <name evidence="14" type="ORF">UBRO_06333</name>
</gene>
<evidence type="ECO:0000313" key="15">
    <source>
        <dbReference type="EMBL" id="SYW80361.1"/>
    </source>
</evidence>
<feature type="compositionally biased region" description="Low complexity" evidence="13">
    <location>
        <begin position="315"/>
        <end position="334"/>
    </location>
</feature>
<comment type="catalytic activity">
    <reaction evidence="8">
        <text>guanosine(26) in tRNA + 2 S-adenosyl-L-methionine = N(2)-dimethylguanosine(26) in tRNA + 2 S-adenosyl-L-homocysteine + 2 H(+)</text>
        <dbReference type="Rhea" id="RHEA:43140"/>
        <dbReference type="Rhea" id="RHEA-COMP:10359"/>
        <dbReference type="Rhea" id="RHEA-COMP:10360"/>
        <dbReference type="ChEBI" id="CHEBI:15378"/>
        <dbReference type="ChEBI" id="CHEBI:57856"/>
        <dbReference type="ChEBI" id="CHEBI:59789"/>
        <dbReference type="ChEBI" id="CHEBI:74269"/>
        <dbReference type="ChEBI" id="CHEBI:74513"/>
        <dbReference type="EC" id="2.1.1.216"/>
    </reaction>
</comment>
<dbReference type="Proteomes" id="UP000179920">
    <property type="component" value="Chromosome XII"/>
</dbReference>
<evidence type="ECO:0000256" key="3">
    <source>
        <dbReference type="ARBA" id="ARBA00022679"/>
    </source>
</evidence>
<dbReference type="EC" id="2.1.1.216" evidence="7"/>
<feature type="compositionally biased region" description="Basic and acidic residues" evidence="13">
    <location>
        <begin position="283"/>
        <end position="292"/>
    </location>
</feature>
<proteinExistence type="inferred from homology"/>
<feature type="region of interest" description="Disordered" evidence="13">
    <location>
        <begin position="263"/>
        <end position="339"/>
    </location>
</feature>
<dbReference type="EMBL" id="LT558128">
    <property type="protein sequence ID" value="SAM83991.1"/>
    <property type="molecule type" value="Genomic_DNA"/>
</dbReference>